<evidence type="ECO:0000313" key="2">
    <source>
        <dbReference type="EMBL" id="TKV98569.1"/>
    </source>
</evidence>
<evidence type="ECO:0000313" key="3">
    <source>
        <dbReference type="Proteomes" id="UP000298652"/>
    </source>
</evidence>
<sequence>MSASQPPGDDGSSSGARLGFGRCGCWTGRRDAMDNRRTRRAWRRGKSRQVSPASMVCLFSTLNLLDTN</sequence>
<gene>
    <name evidence="2" type="ORF">SEVIR_9G568301v2</name>
</gene>
<feature type="region of interest" description="Disordered" evidence="1">
    <location>
        <begin position="1"/>
        <end position="20"/>
    </location>
</feature>
<reference evidence="2" key="1">
    <citation type="submission" date="2019-03" db="EMBL/GenBank/DDBJ databases">
        <title>WGS assembly of Setaria viridis.</title>
        <authorList>
            <person name="Huang P."/>
            <person name="Jenkins J."/>
            <person name="Grimwood J."/>
            <person name="Barry K."/>
            <person name="Healey A."/>
            <person name="Mamidi S."/>
            <person name="Sreedasyam A."/>
            <person name="Shu S."/>
            <person name="Feldman M."/>
            <person name="Wu J."/>
            <person name="Yu Y."/>
            <person name="Chen C."/>
            <person name="Johnson J."/>
            <person name="Rokhsar D."/>
            <person name="Baxter I."/>
            <person name="Schmutz J."/>
            <person name="Brutnell T."/>
            <person name="Kellogg E."/>
        </authorList>
    </citation>
    <scope>NUCLEOTIDE SEQUENCE [LARGE SCALE GENOMIC DNA]</scope>
</reference>
<dbReference type="Gramene" id="TKV98569">
    <property type="protein sequence ID" value="TKV98569"/>
    <property type="gene ID" value="SEVIR_9G568301v2"/>
</dbReference>
<evidence type="ECO:0000256" key="1">
    <source>
        <dbReference type="SAM" id="MobiDB-lite"/>
    </source>
</evidence>
<organism evidence="2 3">
    <name type="scientific">Setaria viridis</name>
    <name type="common">Green bristlegrass</name>
    <name type="synonym">Setaria italica subsp. viridis</name>
    <dbReference type="NCBI Taxonomy" id="4556"/>
    <lineage>
        <taxon>Eukaryota</taxon>
        <taxon>Viridiplantae</taxon>
        <taxon>Streptophyta</taxon>
        <taxon>Embryophyta</taxon>
        <taxon>Tracheophyta</taxon>
        <taxon>Spermatophyta</taxon>
        <taxon>Magnoliopsida</taxon>
        <taxon>Liliopsida</taxon>
        <taxon>Poales</taxon>
        <taxon>Poaceae</taxon>
        <taxon>PACMAD clade</taxon>
        <taxon>Panicoideae</taxon>
        <taxon>Panicodae</taxon>
        <taxon>Paniceae</taxon>
        <taxon>Cenchrinae</taxon>
        <taxon>Setaria</taxon>
    </lineage>
</organism>
<keyword evidence="3" id="KW-1185">Reference proteome</keyword>
<name>A0A4U6T9F8_SETVI</name>
<dbReference type="Proteomes" id="UP000298652">
    <property type="component" value="Chromosome 9"/>
</dbReference>
<accession>A0A4U6T9F8</accession>
<protein>
    <submittedName>
        <fullName evidence="2">Uncharacterized protein</fullName>
    </submittedName>
</protein>
<dbReference type="EMBL" id="CM016560">
    <property type="protein sequence ID" value="TKV98569.1"/>
    <property type="molecule type" value="Genomic_DNA"/>
</dbReference>
<feature type="compositionally biased region" description="Low complexity" evidence="1">
    <location>
        <begin position="1"/>
        <end position="16"/>
    </location>
</feature>
<proteinExistence type="predicted"/>
<dbReference type="AlphaFoldDB" id="A0A4U6T9F8"/>